<name>A0A2P6TMB4_CHLSO</name>
<dbReference type="PROSITE" id="PS00086">
    <property type="entry name" value="CYTOCHROME_P450"/>
    <property type="match status" value="1"/>
</dbReference>
<dbReference type="AlphaFoldDB" id="A0A2P6TMB4"/>
<evidence type="ECO:0000256" key="1">
    <source>
        <dbReference type="SAM" id="Phobius"/>
    </source>
</evidence>
<evidence type="ECO:0000256" key="2">
    <source>
        <dbReference type="SAM" id="SignalP"/>
    </source>
</evidence>
<keyword evidence="4" id="KW-1185">Reference proteome</keyword>
<evidence type="ECO:0000313" key="4">
    <source>
        <dbReference type="Proteomes" id="UP000239899"/>
    </source>
</evidence>
<keyword evidence="1" id="KW-0812">Transmembrane</keyword>
<sequence>MCLLLALALAVAPQFSADPQAAVAVTEGYLHSWSWVGHAAIGGLGAVINAGVLGSAAANFGLLSAAASIFLADVCLGCGLPTLVYMFKTAGGDLLAGKLDQKEWWAAAAGLAILPLLLPTLQALLGAAGAAGAAVATPLAQLYSVAAADGGYGRILLLLFVIQLACELGDARLERWTFFRHRYSFEVATALLLAAVRLYPQELLAVQIDLVACMAYRLAGFAVLAATSPATTRIIFAALFRVYFWQRGTRMVRVRDPQVARAVLAASDSKGEGLESAIACPAWAPVLSLESIDGQLWRETRDDFDALMRQLPPAAKLQEAATARLDALVASGADIDADAIARWSLASFLSYLFGVKEWKPEYECLVQASWEWRKEIAVRGAADSAVKQAAVRLLTEQLLPGSPLWPIYGERWREPRYYSLLMQPFIISPAINLGDIAVALQLAPPGTAPDAAVRDMHPFPIFERYVDKAILHPDTGEVAVPAGSHCIIFSADLAGSQFPIFGAGPRACPGGPLITGLLPLMQSKLVGCPRFHPQRGHESSGRHNDTNWSGAETAYFVKTVGKLLV</sequence>
<feature type="transmembrane region" description="Helical" evidence="1">
    <location>
        <begin position="219"/>
        <end position="244"/>
    </location>
</feature>
<feature type="transmembrane region" description="Helical" evidence="1">
    <location>
        <begin position="33"/>
        <end position="53"/>
    </location>
</feature>
<keyword evidence="1" id="KW-0472">Membrane</keyword>
<keyword evidence="2" id="KW-0732">Signal</keyword>
<dbReference type="Proteomes" id="UP000239899">
    <property type="component" value="Unassembled WGS sequence"/>
</dbReference>
<feature type="transmembrane region" description="Helical" evidence="1">
    <location>
        <begin position="104"/>
        <end position="121"/>
    </location>
</feature>
<keyword evidence="1" id="KW-1133">Transmembrane helix</keyword>
<gene>
    <name evidence="3" type="ORF">C2E21_5898</name>
</gene>
<reference evidence="3 4" key="1">
    <citation type="journal article" date="2018" name="Plant J.">
        <title>Genome sequences of Chlorella sorokiniana UTEX 1602 and Micractinium conductrix SAG 241.80: implications to maltose excretion by a green alga.</title>
        <authorList>
            <person name="Arriola M.B."/>
            <person name="Velmurugan N."/>
            <person name="Zhang Y."/>
            <person name="Plunkett M.H."/>
            <person name="Hondzo H."/>
            <person name="Barney B.M."/>
        </authorList>
    </citation>
    <scope>NUCLEOTIDE SEQUENCE [LARGE SCALE GENOMIC DNA]</scope>
    <source>
        <strain evidence="4">UTEX 1602</strain>
    </source>
</reference>
<proteinExistence type="predicted"/>
<dbReference type="OrthoDB" id="105136at2759"/>
<dbReference type="GO" id="GO:0016705">
    <property type="term" value="F:oxidoreductase activity, acting on paired donors, with incorporation or reduction of molecular oxygen"/>
    <property type="evidence" value="ECO:0007669"/>
    <property type="project" value="InterPro"/>
</dbReference>
<organism evidence="3 4">
    <name type="scientific">Chlorella sorokiniana</name>
    <name type="common">Freshwater green alga</name>
    <dbReference type="NCBI Taxonomy" id="3076"/>
    <lineage>
        <taxon>Eukaryota</taxon>
        <taxon>Viridiplantae</taxon>
        <taxon>Chlorophyta</taxon>
        <taxon>core chlorophytes</taxon>
        <taxon>Trebouxiophyceae</taxon>
        <taxon>Chlorellales</taxon>
        <taxon>Chlorellaceae</taxon>
        <taxon>Chlorella clade</taxon>
        <taxon>Chlorella</taxon>
    </lineage>
</organism>
<feature type="signal peptide" evidence="2">
    <location>
        <begin position="1"/>
        <end position="17"/>
    </location>
</feature>
<accession>A0A2P6TMB4</accession>
<dbReference type="GO" id="GO:0005506">
    <property type="term" value="F:iron ion binding"/>
    <property type="evidence" value="ECO:0007669"/>
    <property type="project" value="InterPro"/>
</dbReference>
<evidence type="ECO:0000313" key="3">
    <source>
        <dbReference type="EMBL" id="PRW45482.1"/>
    </source>
</evidence>
<dbReference type="EMBL" id="LHPG02000011">
    <property type="protein sequence ID" value="PRW45482.1"/>
    <property type="molecule type" value="Genomic_DNA"/>
</dbReference>
<feature type="transmembrane region" description="Helical" evidence="1">
    <location>
        <begin position="60"/>
        <end position="84"/>
    </location>
</feature>
<dbReference type="InterPro" id="IPR017972">
    <property type="entry name" value="Cyt_P450_CS"/>
</dbReference>
<comment type="caution">
    <text evidence="3">The sequence shown here is derived from an EMBL/GenBank/DDBJ whole genome shotgun (WGS) entry which is preliminary data.</text>
</comment>
<feature type="chain" id="PRO_5015105512" evidence="2">
    <location>
        <begin position="18"/>
        <end position="565"/>
    </location>
</feature>
<protein>
    <submittedName>
        <fullName evidence="3">Lysosomal beta glucosidase</fullName>
    </submittedName>
</protein>